<dbReference type="Proteomes" id="UP000813385">
    <property type="component" value="Unassembled WGS sequence"/>
</dbReference>
<dbReference type="Gene3D" id="2.40.128.20">
    <property type="match status" value="1"/>
</dbReference>
<evidence type="ECO:0000313" key="2">
    <source>
        <dbReference type="Proteomes" id="UP000813385"/>
    </source>
</evidence>
<name>A0A8K0TIF3_9PEZI</name>
<comment type="caution">
    <text evidence="1">The sequence shown here is derived from an EMBL/GenBank/DDBJ whole genome shotgun (WGS) entry which is preliminary data.</text>
</comment>
<gene>
    <name evidence="1" type="ORF">B0T11DRAFT_282285</name>
</gene>
<evidence type="ECO:0000313" key="1">
    <source>
        <dbReference type="EMBL" id="KAH7363227.1"/>
    </source>
</evidence>
<proteinExistence type="predicted"/>
<dbReference type="EMBL" id="JAGPXD010000003">
    <property type="protein sequence ID" value="KAH7363227.1"/>
    <property type="molecule type" value="Genomic_DNA"/>
</dbReference>
<organism evidence="1 2">
    <name type="scientific">Plectosphaerella cucumerina</name>
    <dbReference type="NCBI Taxonomy" id="40658"/>
    <lineage>
        <taxon>Eukaryota</taxon>
        <taxon>Fungi</taxon>
        <taxon>Dikarya</taxon>
        <taxon>Ascomycota</taxon>
        <taxon>Pezizomycotina</taxon>
        <taxon>Sordariomycetes</taxon>
        <taxon>Hypocreomycetidae</taxon>
        <taxon>Glomerellales</taxon>
        <taxon>Plectosphaerellaceae</taxon>
        <taxon>Plectosphaerella</taxon>
    </lineage>
</organism>
<dbReference type="InterPro" id="IPR008729">
    <property type="entry name" value="PA_de_COase"/>
</dbReference>
<dbReference type="OrthoDB" id="4415004at2759"/>
<accession>A0A8K0TIF3</accession>
<dbReference type="PANTHER" id="PTHR40087">
    <property type="entry name" value="PHENOLIC ACID DECARBOXYLASE PADC"/>
    <property type="match status" value="1"/>
</dbReference>
<dbReference type="AlphaFoldDB" id="A0A8K0TIF3"/>
<dbReference type="Pfam" id="PF05870">
    <property type="entry name" value="PA_decarbox"/>
    <property type="match status" value="1"/>
</dbReference>
<keyword evidence="2" id="KW-1185">Reference proteome</keyword>
<sequence>MPQKLPHFLTNTALDASFEKDVLDTHLVYDYAAQSADGKPEKWRYEMWFQSPTRVVYAIHGGPMAGRVNYQQATYQCVRPGEIWQVNWLEETGTVCSLVWDIQGGRVTTLIAFSKGHWEHPAEAHGDKRKEEDFERWRGLAKEGTQAERFMLSEQGEIVERFKGKGDLEPIREEDPTF</sequence>
<dbReference type="SUPFAM" id="SSF50814">
    <property type="entry name" value="Lipocalins"/>
    <property type="match status" value="1"/>
</dbReference>
<dbReference type="PANTHER" id="PTHR40087:SF1">
    <property type="entry name" value="PHENOLIC ACID DECARBOXYLASE PADC"/>
    <property type="match status" value="1"/>
</dbReference>
<reference evidence="1" key="1">
    <citation type="journal article" date="2021" name="Nat. Commun.">
        <title>Genetic determinants of endophytism in the Arabidopsis root mycobiome.</title>
        <authorList>
            <person name="Mesny F."/>
            <person name="Miyauchi S."/>
            <person name="Thiergart T."/>
            <person name="Pickel B."/>
            <person name="Atanasova L."/>
            <person name="Karlsson M."/>
            <person name="Huettel B."/>
            <person name="Barry K.W."/>
            <person name="Haridas S."/>
            <person name="Chen C."/>
            <person name="Bauer D."/>
            <person name="Andreopoulos W."/>
            <person name="Pangilinan J."/>
            <person name="LaButti K."/>
            <person name="Riley R."/>
            <person name="Lipzen A."/>
            <person name="Clum A."/>
            <person name="Drula E."/>
            <person name="Henrissat B."/>
            <person name="Kohler A."/>
            <person name="Grigoriev I.V."/>
            <person name="Martin F.M."/>
            <person name="Hacquard S."/>
        </authorList>
    </citation>
    <scope>NUCLEOTIDE SEQUENCE</scope>
    <source>
        <strain evidence="1">MPI-CAGE-AT-0016</strain>
    </source>
</reference>
<protein>
    <submittedName>
        <fullName evidence="1">Calycin-like protein</fullName>
    </submittedName>
</protein>
<dbReference type="InterPro" id="IPR012674">
    <property type="entry name" value="Calycin"/>
</dbReference>
<dbReference type="GO" id="GO:0016831">
    <property type="term" value="F:carboxy-lyase activity"/>
    <property type="evidence" value="ECO:0007669"/>
    <property type="project" value="InterPro"/>
</dbReference>